<dbReference type="Proteomes" id="UP000198649">
    <property type="component" value="Unassembled WGS sequence"/>
</dbReference>
<proteinExistence type="inferred from homology"/>
<gene>
    <name evidence="3" type="ORF">SAMN05216561_103193</name>
</gene>
<feature type="active site" description="Proton donor" evidence="2">
    <location>
        <position position="41"/>
    </location>
</feature>
<dbReference type="InterPro" id="IPR009097">
    <property type="entry name" value="Cyclic_Pdiesterase"/>
</dbReference>
<feature type="short sequence motif" description="HXTX 2" evidence="2">
    <location>
        <begin position="131"/>
        <end position="134"/>
    </location>
</feature>
<comment type="catalytic activity">
    <reaction evidence="2">
        <text>a 3'-end 2',3'-cyclophospho-ribonucleotide-RNA + H2O = a 3'-end 2'-phospho-ribonucleotide-RNA + H(+)</text>
        <dbReference type="Rhea" id="RHEA:11828"/>
        <dbReference type="Rhea" id="RHEA-COMP:10464"/>
        <dbReference type="Rhea" id="RHEA-COMP:17353"/>
        <dbReference type="ChEBI" id="CHEBI:15377"/>
        <dbReference type="ChEBI" id="CHEBI:15378"/>
        <dbReference type="ChEBI" id="CHEBI:83064"/>
        <dbReference type="ChEBI" id="CHEBI:173113"/>
        <dbReference type="EC" id="3.1.4.58"/>
    </reaction>
</comment>
<feature type="active site" description="Proton acceptor" evidence="2">
    <location>
        <position position="131"/>
    </location>
</feature>
<accession>A0A1I3E2P3</accession>
<evidence type="ECO:0000256" key="1">
    <source>
        <dbReference type="ARBA" id="ARBA00022801"/>
    </source>
</evidence>
<sequence length="193" mass="21177">MGQRMFVALVPPEDVLGHLEEFLAVRREAATFRWSLPEHLHVTLAFMASVPERRLDDLVERLGLAAARRTPFATRVAGGGAFPDVARARVLYAGLSLTEGVRKEFERLAAGTRIAASTAGTQTDGQRFHPHVTVARLGRPTEVTRWVQLLDGYEGLPWQVDEVSLVASHLGEGPRKRPRYEVVGTFPLGGDGS</sequence>
<dbReference type="GO" id="GO:0008664">
    <property type="term" value="F:RNA 2',3'-cyclic 3'-phosphodiesterase activity"/>
    <property type="evidence" value="ECO:0007669"/>
    <property type="project" value="UniProtKB-EC"/>
</dbReference>
<dbReference type="HAMAP" id="MF_01940">
    <property type="entry name" value="RNA_CPDase"/>
    <property type="match status" value="1"/>
</dbReference>
<dbReference type="STRING" id="1005945.SAMN05216561_103193"/>
<dbReference type="OrthoDB" id="9787070at2"/>
<name>A0A1I3E2P3_9ACTN</name>
<protein>
    <recommendedName>
        <fullName evidence="2">RNA 2',3'-cyclic phosphodiesterase</fullName>
        <shortName evidence="2">RNA 2',3'-CPDase</shortName>
        <ecNumber evidence="2">3.1.4.58</ecNumber>
    </recommendedName>
</protein>
<dbReference type="PANTHER" id="PTHR35561">
    <property type="entry name" value="RNA 2',3'-CYCLIC PHOSPHODIESTERASE"/>
    <property type="match status" value="1"/>
</dbReference>
<dbReference type="Gene3D" id="3.90.1140.10">
    <property type="entry name" value="Cyclic phosphodiesterase"/>
    <property type="match status" value="1"/>
</dbReference>
<dbReference type="GO" id="GO:0016874">
    <property type="term" value="F:ligase activity"/>
    <property type="evidence" value="ECO:0007669"/>
    <property type="project" value="UniProtKB-KW"/>
</dbReference>
<evidence type="ECO:0000313" key="4">
    <source>
        <dbReference type="Proteomes" id="UP000198649"/>
    </source>
</evidence>
<evidence type="ECO:0000313" key="3">
    <source>
        <dbReference type="EMBL" id="SFH93244.1"/>
    </source>
</evidence>
<feature type="short sequence motif" description="HXTX 1" evidence="2">
    <location>
        <begin position="41"/>
        <end position="44"/>
    </location>
</feature>
<organism evidence="3 4">
    <name type="scientific">Nocardioides psychrotolerans</name>
    <dbReference type="NCBI Taxonomy" id="1005945"/>
    <lineage>
        <taxon>Bacteria</taxon>
        <taxon>Bacillati</taxon>
        <taxon>Actinomycetota</taxon>
        <taxon>Actinomycetes</taxon>
        <taxon>Propionibacteriales</taxon>
        <taxon>Nocardioidaceae</taxon>
        <taxon>Nocardioides</taxon>
    </lineage>
</organism>
<dbReference type="PANTHER" id="PTHR35561:SF1">
    <property type="entry name" value="RNA 2',3'-CYCLIC PHOSPHODIESTERASE"/>
    <property type="match status" value="1"/>
</dbReference>
<dbReference type="NCBIfam" id="TIGR02258">
    <property type="entry name" value="2_5_ligase"/>
    <property type="match status" value="1"/>
</dbReference>
<dbReference type="EC" id="3.1.4.58" evidence="2"/>
<dbReference type="Pfam" id="PF13563">
    <property type="entry name" value="2_5_RNA_ligase2"/>
    <property type="match status" value="1"/>
</dbReference>
<reference evidence="3 4" key="1">
    <citation type="submission" date="2016-10" db="EMBL/GenBank/DDBJ databases">
        <authorList>
            <person name="de Groot N.N."/>
        </authorList>
    </citation>
    <scope>NUCLEOTIDE SEQUENCE [LARGE SCALE GENOMIC DNA]</scope>
    <source>
        <strain evidence="3 4">CGMCC 1.11156</strain>
    </source>
</reference>
<keyword evidence="3" id="KW-0436">Ligase</keyword>
<dbReference type="EMBL" id="FOQG01000003">
    <property type="protein sequence ID" value="SFH93244.1"/>
    <property type="molecule type" value="Genomic_DNA"/>
</dbReference>
<comment type="similarity">
    <text evidence="2">Belongs to the 2H phosphoesterase superfamily. ThpR family.</text>
</comment>
<keyword evidence="4" id="KW-1185">Reference proteome</keyword>
<keyword evidence="1 2" id="KW-0378">Hydrolase</keyword>
<dbReference type="RefSeq" id="WP_091111015.1">
    <property type="nucleotide sequence ID" value="NZ_BKAF01000007.1"/>
</dbReference>
<dbReference type="AlphaFoldDB" id="A0A1I3E2P3"/>
<evidence type="ECO:0000256" key="2">
    <source>
        <dbReference type="HAMAP-Rule" id="MF_01940"/>
    </source>
</evidence>
<comment type="function">
    <text evidence="2">Hydrolyzes RNA 2',3'-cyclic phosphodiester to an RNA 2'-phosphomonoester.</text>
</comment>
<dbReference type="InterPro" id="IPR004175">
    <property type="entry name" value="RNA_CPDase"/>
</dbReference>
<dbReference type="SUPFAM" id="SSF55144">
    <property type="entry name" value="LigT-like"/>
    <property type="match status" value="1"/>
</dbReference>
<dbReference type="GO" id="GO:0004113">
    <property type="term" value="F:2',3'-cyclic-nucleotide 3'-phosphodiesterase activity"/>
    <property type="evidence" value="ECO:0007669"/>
    <property type="project" value="InterPro"/>
</dbReference>